<feature type="compositionally biased region" description="Polar residues" evidence="2">
    <location>
        <begin position="107"/>
        <end position="126"/>
    </location>
</feature>
<dbReference type="EMBL" id="KV750682">
    <property type="protein sequence ID" value="OCL03777.1"/>
    <property type="molecule type" value="Genomic_DNA"/>
</dbReference>
<dbReference type="OrthoDB" id="3649185at2759"/>
<accession>A0A8E2ERX2</accession>
<keyword evidence="1" id="KW-0175">Coiled coil</keyword>
<evidence type="ECO:0000259" key="3">
    <source>
        <dbReference type="PROSITE" id="PS50097"/>
    </source>
</evidence>
<evidence type="ECO:0000256" key="1">
    <source>
        <dbReference type="SAM" id="Coils"/>
    </source>
</evidence>
<gene>
    <name evidence="4" type="ORF">AOQ84DRAFT_442493</name>
</gene>
<proteinExistence type="predicted"/>
<dbReference type="InterPro" id="IPR000210">
    <property type="entry name" value="BTB/POZ_dom"/>
</dbReference>
<dbReference type="PROSITE" id="PS50097">
    <property type="entry name" value="BTB"/>
    <property type="match status" value="1"/>
</dbReference>
<dbReference type="SUPFAM" id="SSF54695">
    <property type="entry name" value="POZ domain"/>
    <property type="match status" value="1"/>
</dbReference>
<dbReference type="Pfam" id="PF00651">
    <property type="entry name" value="BTB"/>
    <property type="match status" value="1"/>
</dbReference>
<dbReference type="CDD" id="cd18186">
    <property type="entry name" value="BTB_POZ_ZBTB_KLHL-like"/>
    <property type="match status" value="1"/>
</dbReference>
<feature type="domain" description="BTB" evidence="3">
    <location>
        <begin position="26"/>
        <end position="100"/>
    </location>
</feature>
<dbReference type="Gene3D" id="3.30.710.10">
    <property type="entry name" value="Potassium Channel Kv1.1, Chain A"/>
    <property type="match status" value="1"/>
</dbReference>
<feature type="region of interest" description="Disordered" evidence="2">
    <location>
        <begin position="107"/>
        <end position="127"/>
    </location>
</feature>
<evidence type="ECO:0000256" key="2">
    <source>
        <dbReference type="SAM" id="MobiDB-lite"/>
    </source>
</evidence>
<dbReference type="PANTHER" id="PTHR47843">
    <property type="entry name" value="BTB DOMAIN-CONTAINING PROTEIN-RELATED"/>
    <property type="match status" value="1"/>
</dbReference>
<dbReference type="PANTHER" id="PTHR47843:SF5">
    <property type="entry name" value="BTB_POZ DOMAIN PROTEIN"/>
    <property type="match status" value="1"/>
</dbReference>
<reference evidence="4 5" key="1">
    <citation type="journal article" date="2016" name="Nat. Commun.">
        <title>Ectomycorrhizal ecology is imprinted in the genome of the dominant symbiotic fungus Cenococcum geophilum.</title>
        <authorList>
            <consortium name="DOE Joint Genome Institute"/>
            <person name="Peter M."/>
            <person name="Kohler A."/>
            <person name="Ohm R.A."/>
            <person name="Kuo A."/>
            <person name="Krutzmann J."/>
            <person name="Morin E."/>
            <person name="Arend M."/>
            <person name="Barry K.W."/>
            <person name="Binder M."/>
            <person name="Choi C."/>
            <person name="Clum A."/>
            <person name="Copeland A."/>
            <person name="Grisel N."/>
            <person name="Haridas S."/>
            <person name="Kipfer T."/>
            <person name="LaButti K."/>
            <person name="Lindquist E."/>
            <person name="Lipzen A."/>
            <person name="Maire R."/>
            <person name="Meier B."/>
            <person name="Mihaltcheva S."/>
            <person name="Molinier V."/>
            <person name="Murat C."/>
            <person name="Poggeler S."/>
            <person name="Quandt C.A."/>
            <person name="Sperisen C."/>
            <person name="Tritt A."/>
            <person name="Tisserant E."/>
            <person name="Crous P.W."/>
            <person name="Henrissat B."/>
            <person name="Nehls U."/>
            <person name="Egli S."/>
            <person name="Spatafora J.W."/>
            <person name="Grigoriev I.V."/>
            <person name="Martin F.M."/>
        </authorList>
    </citation>
    <scope>NUCLEOTIDE SEQUENCE [LARGE SCALE GENOMIC DNA]</scope>
    <source>
        <strain evidence="4 5">CBS 207.34</strain>
    </source>
</reference>
<name>A0A8E2ERX2_9PEZI</name>
<dbReference type="AlphaFoldDB" id="A0A8E2ERX2"/>
<protein>
    <recommendedName>
        <fullName evidence="3">BTB domain-containing protein</fullName>
    </recommendedName>
</protein>
<evidence type="ECO:0000313" key="5">
    <source>
        <dbReference type="Proteomes" id="UP000250140"/>
    </source>
</evidence>
<feature type="coiled-coil region" evidence="1">
    <location>
        <begin position="447"/>
        <end position="474"/>
    </location>
</feature>
<organism evidence="4 5">
    <name type="scientific">Glonium stellatum</name>
    <dbReference type="NCBI Taxonomy" id="574774"/>
    <lineage>
        <taxon>Eukaryota</taxon>
        <taxon>Fungi</taxon>
        <taxon>Dikarya</taxon>
        <taxon>Ascomycota</taxon>
        <taxon>Pezizomycotina</taxon>
        <taxon>Dothideomycetes</taxon>
        <taxon>Pleosporomycetidae</taxon>
        <taxon>Gloniales</taxon>
        <taxon>Gloniaceae</taxon>
        <taxon>Glonium</taxon>
    </lineage>
</organism>
<sequence>MPGTRTGVITPASALKARSFGDEDFCDVIIKCGSSTWKVHRLVVCKQSQYLKSLWRDAPADETGEYKVIELPHTGPSKFDAPTMHKILQFMYTKEYDYPVVSVSSEETNASAQQNGRSHNDSNSYNDMPAPTLTKIEIADGNKEPDELVVAPSNHPLPSDIVACLKVHARVSEQADLLRFESMKIEALSRYAMGMPSAWSHPEFSGLLKLTYSLPASDIPGGSIRSQAAALCADHIEFLMNCGEFKETIIAIPSLGWDILKADIEAKKGSREDQSELEKPREVDEKLEEAEAIALQRLQEGQTAEKKRFEEETNLLTIKVHNLEQKQKEWAQLAERLFDLTHSGVFQKIPMELTSLEKGKDVRVQDVWAVLSSLVDELTQVNSKLQEIIKSSRENQFKARQETEAALRKVDDLKGYFELKELELRAEARQTAKDISKRYRDEIVKLTVSFKLEKKELQEEIERQKSKLKAFADETSLWKLCRHCKQKFNGYLAMETCAEDKYSWRCSECDTRHGQLKNL</sequence>
<keyword evidence="5" id="KW-1185">Reference proteome</keyword>
<dbReference type="Proteomes" id="UP000250140">
    <property type="component" value="Unassembled WGS sequence"/>
</dbReference>
<evidence type="ECO:0000313" key="4">
    <source>
        <dbReference type="EMBL" id="OCL03777.1"/>
    </source>
</evidence>
<dbReference type="InterPro" id="IPR011333">
    <property type="entry name" value="SKP1/BTB/POZ_sf"/>
</dbReference>